<evidence type="ECO:0008006" key="4">
    <source>
        <dbReference type="Google" id="ProtNLM"/>
    </source>
</evidence>
<dbReference type="AlphaFoldDB" id="A0AAX6MYQ9"/>
<keyword evidence="3" id="KW-1185">Reference proteome</keyword>
<evidence type="ECO:0000313" key="3">
    <source>
        <dbReference type="Proteomes" id="UP001369815"/>
    </source>
</evidence>
<sequence length="376" mass="42858">MPTYLCHGFRWHRVSIRYFVVIQNVDDAASEWIIARQTPLALLNQFYELFDFLPPCRRPVRSLSPSPLHARNELPTINGHVHPRTSSCSSQAQKTDGVARFENSENGNSSRPKKLSHRSKASGQLQTPKRRDKLSLFPPSEPPDNSDEISFNDWSIVKFLEEFDPSDLTTVSGQWAYVADYVVRIDTSVSVAEEISRYEAQMKTELYKPMSGMSEETGHKVNTFGNKKAGWFEKLRDQLQRKESIRWYIVVCGDEERTGVGSAESQKAKGGLIKANDNEGQSSRGFVEDGFEFRFPELLLPRRFTEQGLRRRRAEMMAKQSQTSSLDNEQPIIPPPPAPLQVAHKMAMGHDSKHTTSMFSGRLRRLFLRRKPDGPT</sequence>
<dbReference type="EMBL" id="JBANMG010000001">
    <property type="protein sequence ID" value="KAK6957537.1"/>
    <property type="molecule type" value="Genomic_DNA"/>
</dbReference>
<dbReference type="Proteomes" id="UP001369815">
    <property type="component" value="Unassembled WGS sequence"/>
</dbReference>
<feature type="compositionally biased region" description="Basic residues" evidence="1">
    <location>
        <begin position="111"/>
        <end position="120"/>
    </location>
</feature>
<evidence type="ECO:0000313" key="2">
    <source>
        <dbReference type="EMBL" id="KAK6957537.1"/>
    </source>
</evidence>
<accession>A0AAX6MYQ9</accession>
<proteinExistence type="predicted"/>
<organism evidence="2 3">
    <name type="scientific">Daldinia eschscholtzii</name>
    <dbReference type="NCBI Taxonomy" id="292717"/>
    <lineage>
        <taxon>Eukaryota</taxon>
        <taxon>Fungi</taxon>
        <taxon>Dikarya</taxon>
        <taxon>Ascomycota</taxon>
        <taxon>Pezizomycotina</taxon>
        <taxon>Sordariomycetes</taxon>
        <taxon>Xylariomycetidae</taxon>
        <taxon>Xylariales</taxon>
        <taxon>Hypoxylaceae</taxon>
        <taxon>Daldinia</taxon>
    </lineage>
</organism>
<comment type="caution">
    <text evidence="2">The sequence shown here is derived from an EMBL/GenBank/DDBJ whole genome shotgun (WGS) entry which is preliminary data.</text>
</comment>
<feature type="region of interest" description="Disordered" evidence="1">
    <location>
        <begin position="64"/>
        <end position="149"/>
    </location>
</feature>
<protein>
    <recommendedName>
        <fullName evidence="4">Developmental regulator protein</fullName>
    </recommendedName>
</protein>
<gene>
    <name evidence="2" type="ORF">Daesc_000324</name>
</gene>
<feature type="compositionally biased region" description="Polar residues" evidence="1">
    <location>
        <begin position="84"/>
        <end position="94"/>
    </location>
</feature>
<evidence type="ECO:0000256" key="1">
    <source>
        <dbReference type="SAM" id="MobiDB-lite"/>
    </source>
</evidence>
<name>A0AAX6MYQ9_9PEZI</name>
<reference evidence="2 3" key="1">
    <citation type="journal article" date="2024" name="Front Chem Biol">
        <title>Unveiling the potential of Daldinia eschscholtzii MFLUCC 19-0629 through bioactivity and bioinformatics studies for enhanced sustainable agriculture production.</title>
        <authorList>
            <person name="Brooks S."/>
            <person name="Weaver J.A."/>
            <person name="Klomchit A."/>
            <person name="Alharthi S.A."/>
            <person name="Onlamun T."/>
            <person name="Nurani R."/>
            <person name="Vong T.K."/>
            <person name="Alberti F."/>
            <person name="Greco C."/>
        </authorList>
    </citation>
    <scope>NUCLEOTIDE SEQUENCE [LARGE SCALE GENOMIC DNA]</scope>
    <source>
        <strain evidence="2">MFLUCC 19-0629</strain>
    </source>
</reference>